<organism evidence="7">
    <name type="scientific">hydrothermal vent metagenome</name>
    <dbReference type="NCBI Taxonomy" id="652676"/>
    <lineage>
        <taxon>unclassified sequences</taxon>
        <taxon>metagenomes</taxon>
        <taxon>ecological metagenomes</taxon>
    </lineage>
</organism>
<dbReference type="GO" id="GO:0003729">
    <property type="term" value="F:mRNA binding"/>
    <property type="evidence" value="ECO:0007669"/>
    <property type="project" value="InterPro"/>
</dbReference>
<evidence type="ECO:0000256" key="6">
    <source>
        <dbReference type="ARBA" id="ARBA00023016"/>
    </source>
</evidence>
<dbReference type="Pfam" id="PF07927">
    <property type="entry name" value="HicA_toxin"/>
    <property type="match status" value="1"/>
</dbReference>
<evidence type="ECO:0000256" key="4">
    <source>
        <dbReference type="ARBA" id="ARBA00022801"/>
    </source>
</evidence>
<dbReference type="SUPFAM" id="SSF54786">
    <property type="entry name" value="YcfA/nrd intein domain"/>
    <property type="match status" value="1"/>
</dbReference>
<keyword evidence="4" id="KW-0378">Hydrolase</keyword>
<evidence type="ECO:0000256" key="2">
    <source>
        <dbReference type="ARBA" id="ARBA00022722"/>
    </source>
</evidence>
<keyword evidence="2" id="KW-0540">Nuclease</keyword>
<keyword evidence="5" id="KW-0694">RNA-binding</keyword>
<keyword evidence="1" id="KW-1277">Toxin-antitoxin system</keyword>
<dbReference type="AlphaFoldDB" id="A0A3B0ZKF7"/>
<reference evidence="7" key="1">
    <citation type="submission" date="2018-06" db="EMBL/GenBank/DDBJ databases">
        <authorList>
            <person name="Zhirakovskaya E."/>
        </authorList>
    </citation>
    <scope>NUCLEOTIDE SEQUENCE</scope>
</reference>
<dbReference type="GO" id="GO:0016787">
    <property type="term" value="F:hydrolase activity"/>
    <property type="evidence" value="ECO:0007669"/>
    <property type="project" value="UniProtKB-KW"/>
</dbReference>
<keyword evidence="6" id="KW-0346">Stress response</keyword>
<keyword evidence="3" id="KW-0255">Endonuclease</keyword>
<proteinExistence type="predicted"/>
<protein>
    <recommendedName>
        <fullName evidence="8">YcfA family protein</fullName>
    </recommendedName>
</protein>
<evidence type="ECO:0000256" key="1">
    <source>
        <dbReference type="ARBA" id="ARBA00022649"/>
    </source>
</evidence>
<gene>
    <name evidence="7" type="ORF">MNBD_GAMMA14-1356</name>
</gene>
<dbReference type="Gene3D" id="3.30.920.30">
    <property type="entry name" value="Hypothetical protein"/>
    <property type="match status" value="1"/>
</dbReference>
<evidence type="ECO:0000256" key="3">
    <source>
        <dbReference type="ARBA" id="ARBA00022759"/>
    </source>
</evidence>
<evidence type="ECO:0008006" key="8">
    <source>
        <dbReference type="Google" id="ProtNLM"/>
    </source>
</evidence>
<sequence>MPKLTPVNYKILVKIFESLGYVKARQKGSHIAMVKSGSPRPIIIPKHSGVSIGVIQSCLRTANLDRDEYFNLLGKCS</sequence>
<dbReference type="GO" id="GO:0004519">
    <property type="term" value="F:endonuclease activity"/>
    <property type="evidence" value="ECO:0007669"/>
    <property type="project" value="UniProtKB-KW"/>
</dbReference>
<accession>A0A3B0ZKF7</accession>
<evidence type="ECO:0000256" key="5">
    <source>
        <dbReference type="ARBA" id="ARBA00022884"/>
    </source>
</evidence>
<dbReference type="InterPro" id="IPR012933">
    <property type="entry name" value="HicA_mRNA_interferase"/>
</dbReference>
<dbReference type="InterPro" id="IPR038570">
    <property type="entry name" value="HicA_sf"/>
</dbReference>
<dbReference type="EMBL" id="UOFM01000386">
    <property type="protein sequence ID" value="VAW81196.1"/>
    <property type="molecule type" value="Genomic_DNA"/>
</dbReference>
<evidence type="ECO:0000313" key="7">
    <source>
        <dbReference type="EMBL" id="VAW81196.1"/>
    </source>
</evidence>
<name>A0A3B0ZKF7_9ZZZZ</name>